<dbReference type="EC" id="4.1.2.25" evidence="6"/>
<comment type="function">
    <text evidence="6">Catalyzes the conversion of 7,8-dihydroneopterin to 6-hydroxymethyl-7,8-dihydropterin.</text>
</comment>
<dbReference type="InterPro" id="IPR043133">
    <property type="entry name" value="GTP-CH-I_C/QueF"/>
</dbReference>
<evidence type="ECO:0000256" key="5">
    <source>
        <dbReference type="ARBA" id="ARBA00023239"/>
    </source>
</evidence>
<evidence type="ECO:0000313" key="9">
    <source>
        <dbReference type="Proteomes" id="UP000190367"/>
    </source>
</evidence>
<evidence type="ECO:0000313" key="8">
    <source>
        <dbReference type="EMBL" id="SJZ70212.1"/>
    </source>
</evidence>
<evidence type="ECO:0000256" key="1">
    <source>
        <dbReference type="ARBA" id="ARBA00001353"/>
    </source>
</evidence>
<dbReference type="PANTHER" id="PTHR42844">
    <property type="entry name" value="DIHYDRONEOPTERIN ALDOLASE 1-RELATED"/>
    <property type="match status" value="1"/>
</dbReference>
<dbReference type="Gene3D" id="3.30.1130.10">
    <property type="match status" value="1"/>
</dbReference>
<dbReference type="PANTHER" id="PTHR42844:SF1">
    <property type="entry name" value="DIHYDRONEOPTERIN ALDOLASE 1-RELATED"/>
    <property type="match status" value="1"/>
</dbReference>
<dbReference type="SUPFAM" id="SSF55620">
    <property type="entry name" value="Tetrahydrobiopterin biosynthesis enzymes-like"/>
    <property type="match status" value="1"/>
</dbReference>
<evidence type="ECO:0000256" key="2">
    <source>
        <dbReference type="ARBA" id="ARBA00005013"/>
    </source>
</evidence>
<accession>A0A1T4MT89</accession>
<feature type="domain" description="Dihydroneopterin aldolase/epimerase" evidence="7">
    <location>
        <begin position="4"/>
        <end position="114"/>
    </location>
</feature>
<evidence type="ECO:0000256" key="6">
    <source>
        <dbReference type="RuleBase" id="RU362079"/>
    </source>
</evidence>
<name>A0A1T4MT89_9BACT</name>
<dbReference type="OrthoDB" id="9803748at2"/>
<comment type="similarity">
    <text evidence="3 6">Belongs to the DHNA family.</text>
</comment>
<dbReference type="GO" id="GO:0004150">
    <property type="term" value="F:dihydroneopterin aldolase activity"/>
    <property type="evidence" value="ECO:0007669"/>
    <property type="project" value="UniProtKB-UniRule"/>
</dbReference>
<dbReference type="InterPro" id="IPR006156">
    <property type="entry name" value="Dihydroneopterin_aldolase"/>
</dbReference>
<sequence length="116" mass="12867">MLTIALEQAAFRAYHGLYPEETVIGNDFLLDISVRIPGSVAIDDLTDTVNYQGIYEVAKAIMAQPKPLLEEVVYALTDALRERYPSIQHSTVTLRKLNPPMGASVRNSLVSLAKDY</sequence>
<protein>
    <recommendedName>
        <fullName evidence="6">7,8-dihydroneopterin aldolase</fullName>
        <ecNumber evidence="6">4.1.2.25</ecNumber>
    </recommendedName>
</protein>
<keyword evidence="5 6" id="KW-0456">Lyase</keyword>
<evidence type="ECO:0000256" key="3">
    <source>
        <dbReference type="ARBA" id="ARBA00005708"/>
    </source>
</evidence>
<keyword evidence="9" id="KW-1185">Reference proteome</keyword>
<dbReference type="InterPro" id="IPR006157">
    <property type="entry name" value="FolB_dom"/>
</dbReference>
<dbReference type="Pfam" id="PF02152">
    <property type="entry name" value="FolB"/>
    <property type="match status" value="1"/>
</dbReference>
<dbReference type="EMBL" id="FUWZ01000001">
    <property type="protein sequence ID" value="SJZ70212.1"/>
    <property type="molecule type" value="Genomic_DNA"/>
</dbReference>
<dbReference type="GO" id="GO:0046656">
    <property type="term" value="P:folic acid biosynthetic process"/>
    <property type="evidence" value="ECO:0007669"/>
    <property type="project" value="UniProtKB-UniRule"/>
</dbReference>
<comment type="pathway">
    <text evidence="2 6">Cofactor biosynthesis; tetrahydrofolate biosynthesis; 2-amino-4-hydroxy-6-hydroxymethyl-7,8-dihydropteridine diphosphate from 7,8-dihydroneopterin triphosphate: step 3/4.</text>
</comment>
<dbReference type="RefSeq" id="WP_078667876.1">
    <property type="nucleotide sequence ID" value="NZ_FUWZ01000001.1"/>
</dbReference>
<dbReference type="NCBIfam" id="TIGR00525">
    <property type="entry name" value="folB"/>
    <property type="match status" value="1"/>
</dbReference>
<dbReference type="NCBIfam" id="TIGR00526">
    <property type="entry name" value="folB_dom"/>
    <property type="match status" value="1"/>
</dbReference>
<dbReference type="STRING" id="634771.SAMN04488128_1011266"/>
<proteinExistence type="inferred from homology"/>
<organism evidence="8 9">
    <name type="scientific">Chitinophaga eiseniae</name>
    <dbReference type="NCBI Taxonomy" id="634771"/>
    <lineage>
        <taxon>Bacteria</taxon>
        <taxon>Pseudomonadati</taxon>
        <taxon>Bacteroidota</taxon>
        <taxon>Chitinophagia</taxon>
        <taxon>Chitinophagales</taxon>
        <taxon>Chitinophagaceae</taxon>
        <taxon>Chitinophaga</taxon>
    </lineage>
</organism>
<gene>
    <name evidence="8" type="ORF">SAMN04488128_1011266</name>
</gene>
<dbReference type="UniPathway" id="UPA00077">
    <property type="reaction ID" value="UER00154"/>
</dbReference>
<evidence type="ECO:0000256" key="4">
    <source>
        <dbReference type="ARBA" id="ARBA00022909"/>
    </source>
</evidence>
<keyword evidence="4 6" id="KW-0289">Folate biosynthesis</keyword>
<dbReference type="GO" id="GO:0046654">
    <property type="term" value="P:tetrahydrofolate biosynthetic process"/>
    <property type="evidence" value="ECO:0007669"/>
    <property type="project" value="UniProtKB-UniRule"/>
</dbReference>
<comment type="catalytic activity">
    <reaction evidence="1 6">
        <text>7,8-dihydroneopterin = 6-hydroxymethyl-7,8-dihydropterin + glycolaldehyde</text>
        <dbReference type="Rhea" id="RHEA:10540"/>
        <dbReference type="ChEBI" id="CHEBI:17001"/>
        <dbReference type="ChEBI" id="CHEBI:17071"/>
        <dbReference type="ChEBI" id="CHEBI:44841"/>
        <dbReference type="EC" id="4.1.2.25"/>
    </reaction>
</comment>
<reference evidence="9" key="1">
    <citation type="submission" date="2017-02" db="EMBL/GenBank/DDBJ databases">
        <authorList>
            <person name="Varghese N."/>
            <person name="Submissions S."/>
        </authorList>
    </citation>
    <scope>NUCLEOTIDE SEQUENCE [LARGE SCALE GENOMIC DNA]</scope>
    <source>
        <strain evidence="9">DSM 22224</strain>
    </source>
</reference>
<dbReference type="Proteomes" id="UP000190367">
    <property type="component" value="Unassembled WGS sequence"/>
</dbReference>
<dbReference type="SMART" id="SM00905">
    <property type="entry name" value="FolB"/>
    <property type="match status" value="1"/>
</dbReference>
<evidence type="ECO:0000259" key="7">
    <source>
        <dbReference type="SMART" id="SM00905"/>
    </source>
</evidence>
<dbReference type="AlphaFoldDB" id="A0A1T4MT89"/>
<dbReference type="GO" id="GO:0005737">
    <property type="term" value="C:cytoplasm"/>
    <property type="evidence" value="ECO:0007669"/>
    <property type="project" value="TreeGrafter"/>
</dbReference>